<evidence type="ECO:0000313" key="1">
    <source>
        <dbReference type="EMBL" id="MPN40523.1"/>
    </source>
</evidence>
<reference evidence="1" key="1">
    <citation type="submission" date="2019-08" db="EMBL/GenBank/DDBJ databases">
        <authorList>
            <person name="Kucharzyk K."/>
            <person name="Murdoch R.W."/>
            <person name="Higgins S."/>
            <person name="Loffler F."/>
        </authorList>
    </citation>
    <scope>NUCLEOTIDE SEQUENCE</scope>
</reference>
<name>A0A645HZ08_9ZZZZ</name>
<sequence>MRVVLSLSKSDPVPAGINLPMITFSFNPFSLSILPLIAASVRTFVVSWNDAADKNESVSTEAFEIPNNVGPNLAGRLPDNNTPVLISVIRCKLSVCPVVSPVSPPSIITTFFIIWRIITSICLSEISIP</sequence>
<dbReference type="EMBL" id="VSSQ01096997">
    <property type="protein sequence ID" value="MPN40523.1"/>
    <property type="molecule type" value="Genomic_DNA"/>
</dbReference>
<protein>
    <submittedName>
        <fullName evidence="1">Uncharacterized protein</fullName>
    </submittedName>
</protein>
<comment type="caution">
    <text evidence="1">The sequence shown here is derived from an EMBL/GenBank/DDBJ whole genome shotgun (WGS) entry which is preliminary data.</text>
</comment>
<proteinExistence type="predicted"/>
<dbReference type="AlphaFoldDB" id="A0A645HZ08"/>
<organism evidence="1">
    <name type="scientific">bioreactor metagenome</name>
    <dbReference type="NCBI Taxonomy" id="1076179"/>
    <lineage>
        <taxon>unclassified sequences</taxon>
        <taxon>metagenomes</taxon>
        <taxon>ecological metagenomes</taxon>
    </lineage>
</organism>
<gene>
    <name evidence="1" type="ORF">SDC9_188061</name>
</gene>
<accession>A0A645HZ08</accession>